<evidence type="ECO:0000313" key="1">
    <source>
        <dbReference type="EMBL" id="RIA82897.1"/>
    </source>
</evidence>
<gene>
    <name evidence="1" type="ORF">C1645_487880</name>
</gene>
<proteinExistence type="predicted"/>
<dbReference type="Proteomes" id="UP000265703">
    <property type="component" value="Unassembled WGS sequence"/>
</dbReference>
<reference evidence="1 2" key="1">
    <citation type="submission" date="2018-06" db="EMBL/GenBank/DDBJ databases">
        <title>Comparative genomics reveals the genomic features of Rhizophagus irregularis, R. cerebriforme, R. diaphanum and Gigaspora rosea, and their symbiotic lifestyle signature.</title>
        <authorList>
            <person name="Morin E."/>
            <person name="San Clemente H."/>
            <person name="Chen E.C.H."/>
            <person name="De La Providencia I."/>
            <person name="Hainaut M."/>
            <person name="Kuo A."/>
            <person name="Kohler A."/>
            <person name="Murat C."/>
            <person name="Tang N."/>
            <person name="Roy S."/>
            <person name="Loubradou J."/>
            <person name="Henrissat B."/>
            <person name="Grigoriev I.V."/>
            <person name="Corradi N."/>
            <person name="Roux C."/>
            <person name="Martin F.M."/>
        </authorList>
    </citation>
    <scope>NUCLEOTIDE SEQUENCE [LARGE SCALE GENOMIC DNA]</scope>
    <source>
        <strain evidence="1 2">DAOM 227022</strain>
    </source>
</reference>
<accession>A0A397SG01</accession>
<dbReference type="AlphaFoldDB" id="A0A397SG01"/>
<keyword evidence="2" id="KW-1185">Reference proteome</keyword>
<dbReference type="EMBL" id="QKYT01000619">
    <property type="protein sequence ID" value="RIA82897.1"/>
    <property type="molecule type" value="Genomic_DNA"/>
</dbReference>
<evidence type="ECO:0000313" key="2">
    <source>
        <dbReference type="Proteomes" id="UP000265703"/>
    </source>
</evidence>
<comment type="caution">
    <text evidence="1">The sequence shown here is derived from an EMBL/GenBank/DDBJ whole genome shotgun (WGS) entry which is preliminary data.</text>
</comment>
<name>A0A397SG01_9GLOM</name>
<sequence>MLKTYPELVELYEKLNKPIKQFSALTNSKIMPNTYQSLIENCLDEEHNVAALDLLESFQNEYYYPPKHHIRRMMDIIVNPPADKDKDVSFKSYKILQHVLYSTGSSAFENIWNFEKVCSEQEDVWPIGYNNFWAFIKDKFMLSTQITNDDQSTRILLLLEQIVSVFEVDMQIKQVSLFYTITSN</sequence>
<protein>
    <submittedName>
        <fullName evidence="1">Uncharacterized protein</fullName>
    </submittedName>
</protein>
<dbReference type="OrthoDB" id="2337158at2759"/>
<organism evidence="1 2">
    <name type="scientific">Glomus cerebriforme</name>
    <dbReference type="NCBI Taxonomy" id="658196"/>
    <lineage>
        <taxon>Eukaryota</taxon>
        <taxon>Fungi</taxon>
        <taxon>Fungi incertae sedis</taxon>
        <taxon>Mucoromycota</taxon>
        <taxon>Glomeromycotina</taxon>
        <taxon>Glomeromycetes</taxon>
        <taxon>Glomerales</taxon>
        <taxon>Glomeraceae</taxon>
        <taxon>Glomus</taxon>
    </lineage>
</organism>